<evidence type="ECO:0000313" key="3">
    <source>
        <dbReference type="Proteomes" id="UP001060123"/>
    </source>
</evidence>
<sequence>MSHPPFSQEENCEFARFKDDRQKSLAFAPGKSGTAGIPSESALGPKDRAKHQVTKPASDTGAVKTRYLHDVDNDTKSRLYPGPGVIASITGASLSKAKDAIRQVRYGSRWLDFPRTPPIKRTYDGEVEGALRLLGYVGYWRRLPDRPTLAAYLNARTGVERDHPCVVFLRAYCVAVSGGVFCDIFSRGIVIDIDEAEGRRKKVSHVLVLTKRIAPSTIASREPASKAKKTGANSKRDQLFREAIKAETGATRIRITPNEVFVILPDQSGWYWLGARDSIQQQILEPQRDGRFRGNTNEAAAYRAAMDY</sequence>
<reference evidence="2" key="1">
    <citation type="submission" date="2022-09" db="EMBL/GenBank/DDBJ databases">
        <title>Australian commercial rhizobial inoculants.</title>
        <authorList>
            <person name="Kohlmeier M.G."/>
            <person name="O'Hara G.W."/>
            <person name="Colombi E."/>
            <person name="Ramsay J.P."/>
            <person name="Terpolilli J."/>
        </authorList>
    </citation>
    <scope>NUCLEOTIDE SEQUENCE</scope>
    <source>
        <strain evidence="2">WSM1592</strain>
    </source>
</reference>
<accession>A0ABY5XHL7</accession>
<dbReference type="EMBL" id="CP104143">
    <property type="protein sequence ID" value="UWU14060.1"/>
    <property type="molecule type" value="Genomic_DNA"/>
</dbReference>
<protein>
    <submittedName>
        <fullName evidence="2">Uncharacterized protein</fullName>
    </submittedName>
</protein>
<keyword evidence="3" id="KW-1185">Reference proteome</keyword>
<dbReference type="RefSeq" id="WP_245209279.1">
    <property type="nucleotide sequence ID" value="NZ_CP104143.1"/>
</dbReference>
<proteinExistence type="predicted"/>
<dbReference type="Proteomes" id="UP001060123">
    <property type="component" value="Chromosome"/>
</dbReference>
<organism evidence="2 3">
    <name type="scientific">Rhizobium sullae</name>
    <name type="common">Rhizobium hedysari</name>
    <dbReference type="NCBI Taxonomy" id="50338"/>
    <lineage>
        <taxon>Bacteria</taxon>
        <taxon>Pseudomonadati</taxon>
        <taxon>Pseudomonadota</taxon>
        <taxon>Alphaproteobacteria</taxon>
        <taxon>Hyphomicrobiales</taxon>
        <taxon>Rhizobiaceae</taxon>
        <taxon>Rhizobium/Agrobacterium group</taxon>
        <taxon>Rhizobium</taxon>
    </lineage>
</organism>
<evidence type="ECO:0000256" key="1">
    <source>
        <dbReference type="SAM" id="MobiDB-lite"/>
    </source>
</evidence>
<gene>
    <name evidence="2" type="ORF">N2599_18390</name>
</gene>
<name>A0ABY5XHL7_RHISU</name>
<feature type="region of interest" description="Disordered" evidence="1">
    <location>
        <begin position="23"/>
        <end position="60"/>
    </location>
</feature>
<evidence type="ECO:0000313" key="2">
    <source>
        <dbReference type="EMBL" id="UWU14060.1"/>
    </source>
</evidence>